<dbReference type="PANTHER" id="PTHR30474">
    <property type="entry name" value="CELL CYCLE PROTEIN"/>
    <property type="match status" value="1"/>
</dbReference>
<proteinExistence type="predicted"/>
<evidence type="ECO:0000256" key="4">
    <source>
        <dbReference type="ARBA" id="ARBA00022989"/>
    </source>
</evidence>
<evidence type="ECO:0000256" key="3">
    <source>
        <dbReference type="ARBA" id="ARBA00022960"/>
    </source>
</evidence>
<comment type="subcellular location">
    <subcellularLocation>
        <location evidence="1">Membrane</location>
        <topology evidence="1">Multi-pass membrane protein</topology>
    </subcellularLocation>
</comment>
<feature type="transmembrane region" description="Helical" evidence="6">
    <location>
        <begin position="20"/>
        <end position="42"/>
    </location>
</feature>
<dbReference type="PANTHER" id="PTHR30474:SF1">
    <property type="entry name" value="PEPTIDOGLYCAN GLYCOSYLTRANSFERASE MRDB"/>
    <property type="match status" value="1"/>
</dbReference>
<reference evidence="9 10" key="1">
    <citation type="submission" date="2019-04" db="EMBL/GenBank/DDBJ databases">
        <title>Genome sequencing of Clostridium botulinum Groups I-IV and Clostridium butyricum.</title>
        <authorList>
            <person name="Brunt J."/>
            <person name="Van Vliet A.H.M."/>
            <person name="Stringer S.C."/>
            <person name="Carter A.T."/>
            <person name="Peck M.W."/>
        </authorList>
    </citation>
    <scope>NUCLEOTIDE SEQUENCE [LARGE SCALE GENOMIC DNA]</scope>
    <source>
        <strain evidence="7 10">1605</strain>
        <strain evidence="8 9">CB-K-33E</strain>
    </source>
</reference>
<keyword evidence="2 6" id="KW-0812">Transmembrane</keyword>
<dbReference type="Pfam" id="PF01098">
    <property type="entry name" value="FTSW_RODA_SPOVE"/>
    <property type="match status" value="1"/>
</dbReference>
<keyword evidence="5 6" id="KW-0472">Membrane</keyword>
<dbReference type="OrthoDB" id="9812661at2"/>
<dbReference type="InterPro" id="IPR001182">
    <property type="entry name" value="FtsW/RodA"/>
</dbReference>
<keyword evidence="4 6" id="KW-1133">Transmembrane helix</keyword>
<organism evidence="7 10">
    <name type="scientific">Clostridium botulinum</name>
    <dbReference type="NCBI Taxonomy" id="1491"/>
    <lineage>
        <taxon>Bacteria</taxon>
        <taxon>Bacillati</taxon>
        <taxon>Bacillota</taxon>
        <taxon>Clostridia</taxon>
        <taxon>Eubacteriales</taxon>
        <taxon>Clostridiaceae</taxon>
        <taxon>Clostridium</taxon>
    </lineage>
</organism>
<dbReference type="Proteomes" id="UP000476820">
    <property type="component" value="Unassembled WGS sequence"/>
</dbReference>
<feature type="transmembrane region" description="Helical" evidence="6">
    <location>
        <begin position="284"/>
        <end position="304"/>
    </location>
</feature>
<dbReference type="EMBL" id="SWOV01000009">
    <property type="protein sequence ID" value="NFF87264.1"/>
    <property type="molecule type" value="Genomic_DNA"/>
</dbReference>
<dbReference type="GO" id="GO:0032153">
    <property type="term" value="C:cell division site"/>
    <property type="evidence" value="ECO:0007669"/>
    <property type="project" value="TreeGrafter"/>
</dbReference>
<protein>
    <submittedName>
        <fullName evidence="7">Rod shape-determining protein RodA</fullName>
    </submittedName>
</protein>
<dbReference type="Proteomes" id="UP000473681">
    <property type="component" value="Unassembled WGS sequence"/>
</dbReference>
<dbReference type="GO" id="GO:0005886">
    <property type="term" value="C:plasma membrane"/>
    <property type="evidence" value="ECO:0007669"/>
    <property type="project" value="TreeGrafter"/>
</dbReference>
<dbReference type="EMBL" id="SWVK01000024">
    <property type="protein sequence ID" value="NFN36522.1"/>
    <property type="molecule type" value="Genomic_DNA"/>
</dbReference>
<accession>A0A0M1M1V3</accession>
<feature type="transmembrane region" description="Helical" evidence="6">
    <location>
        <begin position="233"/>
        <end position="253"/>
    </location>
</feature>
<keyword evidence="3" id="KW-0133">Cell shape</keyword>
<comment type="caution">
    <text evidence="7">The sequence shown here is derived from an EMBL/GenBank/DDBJ whole genome shotgun (WGS) entry which is preliminary data.</text>
</comment>
<feature type="transmembrane region" description="Helical" evidence="6">
    <location>
        <begin position="54"/>
        <end position="75"/>
    </location>
</feature>
<feature type="transmembrane region" description="Helical" evidence="6">
    <location>
        <begin position="81"/>
        <end position="102"/>
    </location>
</feature>
<dbReference type="GO" id="GO:0015648">
    <property type="term" value="F:lipid-linked peptidoglycan transporter activity"/>
    <property type="evidence" value="ECO:0007669"/>
    <property type="project" value="TreeGrafter"/>
</dbReference>
<feature type="transmembrane region" description="Helical" evidence="6">
    <location>
        <begin position="190"/>
        <end position="212"/>
    </location>
</feature>
<evidence type="ECO:0000256" key="2">
    <source>
        <dbReference type="ARBA" id="ARBA00022692"/>
    </source>
</evidence>
<dbReference type="GO" id="GO:0051301">
    <property type="term" value="P:cell division"/>
    <property type="evidence" value="ECO:0007669"/>
    <property type="project" value="InterPro"/>
</dbReference>
<feature type="transmembrane region" description="Helical" evidence="6">
    <location>
        <begin position="350"/>
        <end position="371"/>
    </location>
</feature>
<feature type="transmembrane region" description="Helical" evidence="6">
    <location>
        <begin position="325"/>
        <end position="344"/>
    </location>
</feature>
<evidence type="ECO:0000313" key="7">
    <source>
        <dbReference type="EMBL" id="NFF87264.1"/>
    </source>
</evidence>
<name>A0A0M1M1V3_CLOBO</name>
<evidence type="ECO:0000256" key="5">
    <source>
        <dbReference type="ARBA" id="ARBA00023136"/>
    </source>
</evidence>
<evidence type="ECO:0000313" key="8">
    <source>
        <dbReference type="EMBL" id="NFN36522.1"/>
    </source>
</evidence>
<evidence type="ECO:0000313" key="9">
    <source>
        <dbReference type="Proteomes" id="UP000473681"/>
    </source>
</evidence>
<dbReference type="InterPro" id="IPR018365">
    <property type="entry name" value="Cell_cycle_FtsW-rel_CS"/>
</dbReference>
<sequence>MLKKYKLDFSSLKKLDFKLLTTLVILISFGIINIYLCTKGGVFNDPFLFTKKQLIWFFISLISMCLFLTFDYRVIYQYVPIIYWITIALLIAVWIPGIGTTIKGERGWIDLKFFLLQPSEVAKFSIILILAKLLDDMNCHINNWENFRKILFYVALPMGLILIQKDMGMTMVCFFIILGMVYIAGLDVKIILGGFSTLILVIALLWNSGLIFQHQKDRILEFLNTNSNTTGNGYQLYQGLISIGSGGLFGYSLSLDPEVCPGYAGINVPEVQTDFIFTAIAEQWGFIGALFLLFLYGLLIMQILKIARKARDKFGEFICVGMASYILFATTQNIGMTLGLLPITGITLPFISYGGSSLFTTMISIALILNIEIGTKKLTFSKSNII</sequence>
<dbReference type="PROSITE" id="PS00428">
    <property type="entry name" value="FTSW_RODA_SPOVE"/>
    <property type="match status" value="1"/>
</dbReference>
<dbReference type="RefSeq" id="WP_053342416.1">
    <property type="nucleotide sequence ID" value="NZ_LFPA01000171.1"/>
</dbReference>
<feature type="transmembrane region" description="Helical" evidence="6">
    <location>
        <begin position="168"/>
        <end position="184"/>
    </location>
</feature>
<gene>
    <name evidence="7" type="ORF">FC774_05160</name>
    <name evidence="8" type="ORF">FDB51_15690</name>
</gene>
<dbReference type="AlphaFoldDB" id="A0A0M1M1V3"/>
<dbReference type="GO" id="GO:0008360">
    <property type="term" value="P:regulation of cell shape"/>
    <property type="evidence" value="ECO:0007669"/>
    <property type="project" value="UniProtKB-KW"/>
</dbReference>
<evidence type="ECO:0000256" key="6">
    <source>
        <dbReference type="SAM" id="Phobius"/>
    </source>
</evidence>
<evidence type="ECO:0000313" key="10">
    <source>
        <dbReference type="Proteomes" id="UP000476820"/>
    </source>
</evidence>
<evidence type="ECO:0000256" key="1">
    <source>
        <dbReference type="ARBA" id="ARBA00004141"/>
    </source>
</evidence>